<organism evidence="1 2">
    <name type="scientific">Streptomyces hazeniae</name>
    <dbReference type="NCBI Taxonomy" id="3075538"/>
    <lineage>
        <taxon>Bacteria</taxon>
        <taxon>Bacillati</taxon>
        <taxon>Actinomycetota</taxon>
        <taxon>Actinomycetes</taxon>
        <taxon>Kitasatosporales</taxon>
        <taxon>Streptomycetaceae</taxon>
        <taxon>Streptomyces</taxon>
    </lineage>
</organism>
<sequence length="316" mass="34087">MSGVGLMEELGGLPVWDFPAPGDRKELPAADAVAWRLSVDPYGDDDESFQECWERFARTVDLSAVRALLVGVWGECYENDSSAVVGLITGAKDRLTSLRAFFLGDQDQEQNEISWIEHDDVTPLLHAFPGLEVLGIRGGTGLRFPALRHDALHTLLVETGGLPGAVVRGIGESDLPALENLELWLGDPNYGGDTEVGDLSAILGGERLPRLRHLGIQNSPIQDEVAAAVVAAPVVARLSSLSLSMGVLTDTGGEALLKGRAALSHLRRLDLHFHFLSDAMTAALPEAFPGVRVDVSEQTKPDEYRGETYRYVAVAE</sequence>
<comment type="caution">
    <text evidence="1">The sequence shown here is derived from an EMBL/GenBank/DDBJ whole genome shotgun (WGS) entry which is preliminary data.</text>
</comment>
<evidence type="ECO:0000313" key="1">
    <source>
        <dbReference type="EMBL" id="MDT0380637.1"/>
    </source>
</evidence>
<dbReference type="RefSeq" id="WP_311674373.1">
    <property type="nucleotide sequence ID" value="NZ_JAVREQ010000016.1"/>
</dbReference>
<dbReference type="InterPro" id="IPR032675">
    <property type="entry name" value="LRR_dom_sf"/>
</dbReference>
<dbReference type="InterPro" id="IPR047722">
    <property type="entry name" value="STM4015-like"/>
</dbReference>
<name>A0ABU2NUH7_9ACTN</name>
<gene>
    <name evidence="1" type="ORF">RM572_17940</name>
</gene>
<dbReference type="NCBIfam" id="NF038076">
    <property type="entry name" value="fam_STM4015"/>
    <property type="match status" value="1"/>
</dbReference>
<keyword evidence="2" id="KW-1185">Reference proteome</keyword>
<dbReference type="Gene3D" id="3.80.10.10">
    <property type="entry name" value="Ribonuclease Inhibitor"/>
    <property type="match status" value="1"/>
</dbReference>
<reference evidence="2" key="1">
    <citation type="submission" date="2023-07" db="EMBL/GenBank/DDBJ databases">
        <title>30 novel species of actinomycetes from the DSMZ collection.</title>
        <authorList>
            <person name="Nouioui I."/>
        </authorList>
    </citation>
    <scope>NUCLEOTIDE SEQUENCE [LARGE SCALE GENOMIC DNA]</scope>
    <source>
        <strain evidence="2">DSM 42041</strain>
    </source>
</reference>
<proteinExistence type="predicted"/>
<protein>
    <submittedName>
        <fullName evidence="1">STM4015 family protein</fullName>
    </submittedName>
</protein>
<accession>A0ABU2NUH7</accession>
<evidence type="ECO:0000313" key="2">
    <source>
        <dbReference type="Proteomes" id="UP001183414"/>
    </source>
</evidence>
<dbReference type="EMBL" id="JAVREQ010000016">
    <property type="protein sequence ID" value="MDT0380637.1"/>
    <property type="molecule type" value="Genomic_DNA"/>
</dbReference>
<dbReference type="SUPFAM" id="SSF52047">
    <property type="entry name" value="RNI-like"/>
    <property type="match status" value="1"/>
</dbReference>
<dbReference type="Proteomes" id="UP001183414">
    <property type="component" value="Unassembled WGS sequence"/>
</dbReference>